<dbReference type="PANTHER" id="PTHR31366:SF2">
    <property type="entry name" value="UPF0739 PROTEIN C1ORF74"/>
    <property type="match status" value="1"/>
</dbReference>
<reference evidence="2" key="2">
    <citation type="submission" date="2021-03" db="UniProtKB">
        <authorList>
            <consortium name="Ensembl"/>
        </authorList>
    </citation>
    <scope>IDENTIFICATION</scope>
</reference>
<dbReference type="AlphaFoldDB" id="A0A803K2D4"/>
<name>A0A803K2D4_XENTR</name>
<evidence type="ECO:0000313" key="2">
    <source>
        <dbReference type="Ensembl" id="ENSXETP00000114444"/>
    </source>
</evidence>
<reference evidence="2" key="1">
    <citation type="journal article" date="2010" name="Science">
        <title>The genome of the Western clawed frog Xenopus tropicalis.</title>
        <authorList>
            <person name="Hellsten U."/>
            <person name="Harland R.M."/>
            <person name="Gilchrist M.J."/>
            <person name="Hendrix D."/>
            <person name="Jurka J."/>
            <person name="Kapitonov V."/>
            <person name="Ovcharenko I."/>
            <person name="Putnam N.H."/>
            <person name="Shu S."/>
            <person name="Taher L."/>
            <person name="Blitz I.L."/>
            <person name="Blumberg B."/>
            <person name="Dichmann D.S."/>
            <person name="Dubchak I."/>
            <person name="Amaya E."/>
            <person name="Detter J.C."/>
            <person name="Fletcher R."/>
            <person name="Gerhard D.S."/>
            <person name="Goodstein D."/>
            <person name="Graves T."/>
            <person name="Grigoriev I.V."/>
            <person name="Grimwood J."/>
            <person name="Kawashima T."/>
            <person name="Lindquist E."/>
            <person name="Lucas S.M."/>
            <person name="Mead P.E."/>
            <person name="Mitros T."/>
            <person name="Ogino H."/>
            <person name="Ohta Y."/>
            <person name="Poliakov A.V."/>
            <person name="Pollet N."/>
            <person name="Robert J."/>
            <person name="Salamov A."/>
            <person name="Sater A.K."/>
            <person name="Schmutz J."/>
            <person name="Terry A."/>
            <person name="Vize P.D."/>
            <person name="Warren W.C."/>
            <person name="Wells D."/>
            <person name="Wills A."/>
            <person name="Wilson R.K."/>
            <person name="Zimmerman L.B."/>
            <person name="Zorn A.M."/>
            <person name="Grainger R."/>
            <person name="Grammer T."/>
            <person name="Khokha M.K."/>
            <person name="Richardson P.M."/>
            <person name="Rokhsar D.S."/>
        </authorList>
    </citation>
    <scope>NUCLEOTIDE SEQUENCE [LARGE SCALE GENOMIC DNA]</scope>
    <source>
        <strain evidence="2">Nigerian</strain>
    </source>
</reference>
<organism evidence="2">
    <name type="scientific">Xenopus tropicalis</name>
    <name type="common">Western clawed frog</name>
    <name type="synonym">Silurana tropicalis</name>
    <dbReference type="NCBI Taxonomy" id="8364"/>
    <lineage>
        <taxon>Eukaryota</taxon>
        <taxon>Metazoa</taxon>
        <taxon>Chordata</taxon>
        <taxon>Craniata</taxon>
        <taxon>Vertebrata</taxon>
        <taxon>Euteleostomi</taxon>
        <taxon>Amphibia</taxon>
        <taxon>Batrachia</taxon>
        <taxon>Anura</taxon>
        <taxon>Pipoidea</taxon>
        <taxon>Pipidae</taxon>
        <taxon>Xenopodinae</taxon>
        <taxon>Xenopus</taxon>
        <taxon>Silurana</taxon>
    </lineage>
</organism>
<dbReference type="Bgee" id="ENSXETG00000001540">
    <property type="expression patterns" value="Expressed in egg cell and 9 other cell types or tissues"/>
</dbReference>
<comment type="similarity">
    <text evidence="1">Belongs to the UPF0739 family.</text>
</comment>
<gene>
    <name evidence="2" type="primary">c1orf74</name>
</gene>
<protein>
    <submittedName>
        <fullName evidence="2">Chromosome 1 open reading frame 74</fullName>
    </submittedName>
</protein>
<dbReference type="FunCoup" id="A0A803K2D4">
    <property type="interactions" value="377"/>
</dbReference>
<proteinExistence type="inferred from homology"/>
<dbReference type="InterPro" id="IPR027850">
    <property type="entry name" value="DUF4504"/>
</dbReference>
<dbReference type="PANTHER" id="PTHR31366">
    <property type="entry name" value="UPF0739 PROTEIN C1ORF74"/>
    <property type="match status" value="1"/>
</dbReference>
<dbReference type="GeneTree" id="ENSGT00390000002240"/>
<evidence type="ECO:0000256" key="1">
    <source>
        <dbReference type="ARBA" id="ARBA00007065"/>
    </source>
</evidence>
<dbReference type="Pfam" id="PF14953">
    <property type="entry name" value="DUF4504"/>
    <property type="match status" value="1"/>
</dbReference>
<accession>A0A803K2D4</accession>
<dbReference type="Ensembl" id="ENSXETT00000113108">
    <property type="protein sequence ID" value="ENSXETP00000114444"/>
    <property type="gene ID" value="ENSXETG00000001540"/>
</dbReference>
<dbReference type="InParanoid" id="A0A803K2D4"/>
<dbReference type="Xenbase" id="XB-GENE-951025">
    <property type="gene designation" value="c1orf74"/>
</dbReference>
<sequence length="264" mass="29853">MASSLHKHLLSAARYHLKETKRMSMMVALNLAAEILAVDCGLKPCFLYDYTTSGVQQICSYLKELQNLGLIVGHLHILNIEETILIINVTKAVSYLETLLHSQDLHLIDVSNYLSQPELVSSNQVPQIHAQLAELLGHIKPYQSGQPASVSVGGIQSPEWNLCTMFGFLLQFPSTYWFDTQKGFENCLSFTPLRLFTVQANCSRIGHQSVQIYSFTVPECVYQATQVHLEDWSKSLKQAFNEQIYFTDLEIITNTLLSWCSFDV</sequence>